<keyword evidence="8" id="KW-1185">Reference proteome</keyword>
<dbReference type="InterPro" id="IPR036855">
    <property type="entry name" value="Znf_CCCH_sf"/>
</dbReference>
<protein>
    <submittedName>
        <fullName evidence="9">Zinc finger CCCH domain-containing protein 9</fullName>
    </submittedName>
</protein>
<feature type="domain" description="C3H1-type" evidence="7">
    <location>
        <begin position="72"/>
        <end position="100"/>
    </location>
</feature>
<keyword evidence="2 5" id="KW-0863">Zinc-finger</keyword>
<gene>
    <name evidence="9" type="primary">LOC104778941</name>
</gene>
<dbReference type="SUPFAM" id="SSF90229">
    <property type="entry name" value="CCCH zinc finger"/>
    <property type="match status" value="1"/>
</dbReference>
<evidence type="ECO:0000256" key="1">
    <source>
        <dbReference type="ARBA" id="ARBA00022723"/>
    </source>
</evidence>
<accession>A0ABM0YIY4</accession>
<evidence type="ECO:0000313" key="9">
    <source>
        <dbReference type="RefSeq" id="XP_010501647.1"/>
    </source>
</evidence>
<proteinExistence type="predicted"/>
<feature type="compositionally biased region" description="Basic and acidic residues" evidence="6">
    <location>
        <begin position="1"/>
        <end position="47"/>
    </location>
</feature>
<feature type="compositionally biased region" description="Low complexity" evidence="6">
    <location>
        <begin position="48"/>
        <end position="59"/>
    </location>
</feature>
<feature type="zinc finger region" description="C3H1-type" evidence="5">
    <location>
        <begin position="72"/>
        <end position="100"/>
    </location>
</feature>
<keyword evidence="1 5" id="KW-0479">Metal-binding</keyword>
<evidence type="ECO:0000259" key="7">
    <source>
        <dbReference type="PROSITE" id="PS50103"/>
    </source>
</evidence>
<feature type="compositionally biased region" description="Polar residues" evidence="6">
    <location>
        <begin position="177"/>
        <end position="215"/>
    </location>
</feature>
<evidence type="ECO:0000256" key="2">
    <source>
        <dbReference type="ARBA" id="ARBA00022771"/>
    </source>
</evidence>
<dbReference type="PANTHER" id="PTHR12506">
    <property type="entry name" value="PROTEIN PHOSPHATASE RELATED"/>
    <property type="match status" value="1"/>
</dbReference>
<feature type="compositionally biased region" description="Basic and acidic residues" evidence="6">
    <location>
        <begin position="116"/>
        <end position="141"/>
    </location>
</feature>
<feature type="compositionally biased region" description="Polar residues" evidence="6">
    <location>
        <begin position="224"/>
        <end position="237"/>
    </location>
</feature>
<feature type="compositionally biased region" description="Low complexity" evidence="6">
    <location>
        <begin position="238"/>
        <end position="252"/>
    </location>
</feature>
<feature type="region of interest" description="Disordered" evidence="6">
    <location>
        <begin position="116"/>
        <end position="268"/>
    </location>
</feature>
<feature type="region of interest" description="Disordered" evidence="6">
    <location>
        <begin position="1"/>
        <end position="74"/>
    </location>
</feature>
<feature type="compositionally biased region" description="Basic and acidic residues" evidence="6">
    <location>
        <begin position="156"/>
        <end position="176"/>
    </location>
</feature>
<dbReference type="InterPro" id="IPR000571">
    <property type="entry name" value="Znf_CCCH"/>
</dbReference>
<dbReference type="Pfam" id="PF00642">
    <property type="entry name" value="zf-CCCH"/>
    <property type="match status" value="1"/>
</dbReference>
<dbReference type="Gene3D" id="2.30.30.1190">
    <property type="match status" value="1"/>
</dbReference>
<dbReference type="Proteomes" id="UP000694864">
    <property type="component" value="Chromosome 3"/>
</dbReference>
<feature type="compositionally biased region" description="Basic and acidic residues" evidence="6">
    <location>
        <begin position="60"/>
        <end position="74"/>
    </location>
</feature>
<reference evidence="8" key="1">
    <citation type="journal article" date="2014" name="Nat. Commun.">
        <title>The emerging biofuel crop Camelina sativa retains a highly undifferentiated hexaploid genome structure.</title>
        <authorList>
            <person name="Kagale S."/>
            <person name="Koh C."/>
            <person name="Nixon J."/>
            <person name="Bollina V."/>
            <person name="Clarke W.E."/>
            <person name="Tuteja R."/>
            <person name="Spillane C."/>
            <person name="Robinson S.J."/>
            <person name="Links M.G."/>
            <person name="Clarke C."/>
            <person name="Higgins E.E."/>
            <person name="Huebert T."/>
            <person name="Sharpe A.G."/>
            <person name="Parkin I.A."/>
        </authorList>
    </citation>
    <scope>NUCLEOTIDE SEQUENCE [LARGE SCALE GENOMIC DNA]</scope>
    <source>
        <strain evidence="8">cv. DH55</strain>
    </source>
</reference>
<dbReference type="InterPro" id="IPR050974">
    <property type="entry name" value="Plant_ZF_CCCH"/>
</dbReference>
<evidence type="ECO:0000256" key="4">
    <source>
        <dbReference type="ARBA" id="ARBA00023125"/>
    </source>
</evidence>
<organism evidence="8 9">
    <name type="scientific">Camelina sativa</name>
    <name type="common">False flax</name>
    <name type="synonym">Myagrum sativum</name>
    <dbReference type="NCBI Taxonomy" id="90675"/>
    <lineage>
        <taxon>Eukaryota</taxon>
        <taxon>Viridiplantae</taxon>
        <taxon>Streptophyta</taxon>
        <taxon>Embryophyta</taxon>
        <taxon>Tracheophyta</taxon>
        <taxon>Spermatophyta</taxon>
        <taxon>Magnoliopsida</taxon>
        <taxon>eudicotyledons</taxon>
        <taxon>Gunneridae</taxon>
        <taxon>Pentapetalae</taxon>
        <taxon>rosids</taxon>
        <taxon>malvids</taxon>
        <taxon>Brassicales</taxon>
        <taxon>Brassicaceae</taxon>
        <taxon>Camelineae</taxon>
        <taxon>Camelina</taxon>
    </lineage>
</organism>
<name>A0ABM0YIY4_CAMSA</name>
<dbReference type="SMART" id="SM00356">
    <property type="entry name" value="ZnF_C3H1"/>
    <property type="match status" value="1"/>
</dbReference>
<evidence type="ECO:0000313" key="8">
    <source>
        <dbReference type="Proteomes" id="UP000694864"/>
    </source>
</evidence>
<keyword evidence="4" id="KW-0238">DNA-binding</keyword>
<dbReference type="RefSeq" id="XP_010501647.1">
    <property type="nucleotide sequence ID" value="XM_010503345.1"/>
</dbReference>
<dbReference type="PROSITE" id="PS50103">
    <property type="entry name" value="ZF_C3H1"/>
    <property type="match status" value="1"/>
</dbReference>
<evidence type="ECO:0000256" key="5">
    <source>
        <dbReference type="PROSITE-ProRule" id="PRU00723"/>
    </source>
</evidence>
<evidence type="ECO:0000256" key="6">
    <source>
        <dbReference type="SAM" id="MobiDB-lite"/>
    </source>
</evidence>
<dbReference type="PANTHER" id="PTHR12506:SF79">
    <property type="entry name" value="ZINC FINGER C-X8-C-X5-C-X3-H TYPE FAMILY PROTEIN-RELATED"/>
    <property type="match status" value="1"/>
</dbReference>
<dbReference type="GeneID" id="104778941"/>
<evidence type="ECO:0000256" key="3">
    <source>
        <dbReference type="ARBA" id="ARBA00022833"/>
    </source>
</evidence>
<sequence>MADARENPREARGRSDETESRSVKETKGRATDLRRDEKNREQRHGASSERLGSRSSSSDKSSERDLRAYPVRPREKDCQFYLETGLCLFGRRCWYNHPRHLPKEFPKRNGVKICQEHRDGAEPRYQERRRTPRSYETESGSRPKKRAKTIPDSAEPDLRERFEDLEAEEGEIREQENPQNQMQRNTESQGTERAQHNLQQQSKNETEAQHNLQFHQQQQQQQQSGMETPQSGMQNHTPQQQQQPSVKTPQQQELLASHFNLYPVKTQK</sequence>
<keyword evidence="3 5" id="KW-0862">Zinc</keyword>
<reference evidence="9" key="2">
    <citation type="submission" date="2025-08" db="UniProtKB">
        <authorList>
            <consortium name="RefSeq"/>
        </authorList>
    </citation>
    <scope>IDENTIFICATION</scope>
    <source>
        <tissue evidence="9">Leaf</tissue>
    </source>
</reference>